<dbReference type="GO" id="GO:0005975">
    <property type="term" value="P:carbohydrate metabolic process"/>
    <property type="evidence" value="ECO:0007669"/>
    <property type="project" value="InterPro"/>
</dbReference>
<evidence type="ECO:0008006" key="8">
    <source>
        <dbReference type="Google" id="ProtNLM"/>
    </source>
</evidence>
<proteinExistence type="predicted"/>
<dbReference type="EMBL" id="MFJG01000005">
    <property type="protein sequence ID" value="OGG07436.1"/>
    <property type="molecule type" value="Genomic_DNA"/>
</dbReference>
<sequence length="124" mass="13929">MKYLIINADDFGNYSQADKGIIVGIKSGVVTSTSVMVTRKYASDAMELLQFPNISIGLHFEIPKGSISSVEEFDKQIKIFKDLVGKKPDHIDTHKVKPKEITGFREFLETCELERCPIFCATLN</sequence>
<dbReference type="GO" id="GO:0016787">
    <property type="term" value="F:hydrolase activity"/>
    <property type="evidence" value="ECO:0007669"/>
    <property type="project" value="UniProtKB-KW"/>
</dbReference>
<dbReference type="Proteomes" id="UP000178681">
    <property type="component" value="Unassembled WGS sequence"/>
</dbReference>
<name>A0A1F5Z4T0_9BACT</name>
<dbReference type="PANTHER" id="PTHR31609:SF1">
    <property type="entry name" value="CARBOHYDRATE DEACETYLASE"/>
    <property type="match status" value="1"/>
</dbReference>
<dbReference type="AlphaFoldDB" id="A0A1F5Z4T0"/>
<evidence type="ECO:0000256" key="2">
    <source>
        <dbReference type="ARBA" id="ARBA00022723"/>
    </source>
</evidence>
<comment type="cofactor">
    <cofactor evidence="1">
        <name>Mg(2+)</name>
        <dbReference type="ChEBI" id="CHEBI:18420"/>
    </cofactor>
</comment>
<protein>
    <recommendedName>
        <fullName evidence="8">ChbG/HpnK family deacetylase</fullName>
    </recommendedName>
</protein>
<dbReference type="SUPFAM" id="SSF88713">
    <property type="entry name" value="Glycoside hydrolase/deacetylase"/>
    <property type="match status" value="1"/>
</dbReference>
<gene>
    <name evidence="6" type="ORF">A2872_02435</name>
</gene>
<organism evidence="6 7">
    <name type="scientific">Candidatus Gottesmanbacteria bacterium RIFCSPHIGHO2_01_FULL_42_12</name>
    <dbReference type="NCBI Taxonomy" id="1798377"/>
    <lineage>
        <taxon>Bacteria</taxon>
        <taxon>Candidatus Gottesmaniibacteriota</taxon>
    </lineage>
</organism>
<evidence type="ECO:0000256" key="1">
    <source>
        <dbReference type="ARBA" id="ARBA00001946"/>
    </source>
</evidence>
<dbReference type="STRING" id="1798377.A2872_02435"/>
<dbReference type="InterPro" id="IPR006879">
    <property type="entry name" value="YdjC-like"/>
</dbReference>
<dbReference type="PANTHER" id="PTHR31609">
    <property type="entry name" value="YDJC DEACETYLASE FAMILY MEMBER"/>
    <property type="match status" value="1"/>
</dbReference>
<keyword evidence="5" id="KW-0119">Carbohydrate metabolism</keyword>
<keyword evidence="3" id="KW-0378">Hydrolase</keyword>
<keyword evidence="4" id="KW-0460">Magnesium</keyword>
<comment type="caution">
    <text evidence="6">The sequence shown here is derived from an EMBL/GenBank/DDBJ whole genome shotgun (WGS) entry which is preliminary data.</text>
</comment>
<reference evidence="6 7" key="1">
    <citation type="journal article" date="2016" name="Nat. Commun.">
        <title>Thousands of microbial genomes shed light on interconnected biogeochemical processes in an aquifer system.</title>
        <authorList>
            <person name="Anantharaman K."/>
            <person name="Brown C.T."/>
            <person name="Hug L.A."/>
            <person name="Sharon I."/>
            <person name="Castelle C.J."/>
            <person name="Probst A.J."/>
            <person name="Thomas B.C."/>
            <person name="Singh A."/>
            <person name="Wilkins M.J."/>
            <person name="Karaoz U."/>
            <person name="Brodie E.L."/>
            <person name="Williams K.H."/>
            <person name="Hubbard S.S."/>
            <person name="Banfield J.F."/>
        </authorList>
    </citation>
    <scope>NUCLEOTIDE SEQUENCE [LARGE SCALE GENOMIC DNA]</scope>
</reference>
<evidence type="ECO:0000313" key="7">
    <source>
        <dbReference type="Proteomes" id="UP000178681"/>
    </source>
</evidence>
<evidence type="ECO:0000256" key="5">
    <source>
        <dbReference type="ARBA" id="ARBA00023277"/>
    </source>
</evidence>
<dbReference type="InterPro" id="IPR011330">
    <property type="entry name" value="Glyco_hydro/deAcase_b/a-brl"/>
</dbReference>
<evidence type="ECO:0000313" key="6">
    <source>
        <dbReference type="EMBL" id="OGG07436.1"/>
    </source>
</evidence>
<keyword evidence="2" id="KW-0479">Metal-binding</keyword>
<dbReference type="Gene3D" id="3.20.20.370">
    <property type="entry name" value="Glycoside hydrolase/deacetylase"/>
    <property type="match status" value="1"/>
</dbReference>
<dbReference type="GO" id="GO:0019213">
    <property type="term" value="F:deacetylase activity"/>
    <property type="evidence" value="ECO:0007669"/>
    <property type="project" value="TreeGrafter"/>
</dbReference>
<evidence type="ECO:0000256" key="3">
    <source>
        <dbReference type="ARBA" id="ARBA00022801"/>
    </source>
</evidence>
<evidence type="ECO:0000256" key="4">
    <source>
        <dbReference type="ARBA" id="ARBA00022842"/>
    </source>
</evidence>
<accession>A0A1F5Z4T0</accession>
<dbReference type="Pfam" id="PF04794">
    <property type="entry name" value="YdjC"/>
    <property type="match status" value="1"/>
</dbReference>
<dbReference type="GO" id="GO:0046872">
    <property type="term" value="F:metal ion binding"/>
    <property type="evidence" value="ECO:0007669"/>
    <property type="project" value="UniProtKB-KW"/>
</dbReference>